<name>A0A811VAL1_CERCA</name>
<organism evidence="1 2">
    <name type="scientific">Ceratitis capitata</name>
    <name type="common">Mediterranean fruit fly</name>
    <name type="synonym">Tephritis capitata</name>
    <dbReference type="NCBI Taxonomy" id="7213"/>
    <lineage>
        <taxon>Eukaryota</taxon>
        <taxon>Metazoa</taxon>
        <taxon>Ecdysozoa</taxon>
        <taxon>Arthropoda</taxon>
        <taxon>Hexapoda</taxon>
        <taxon>Insecta</taxon>
        <taxon>Pterygota</taxon>
        <taxon>Neoptera</taxon>
        <taxon>Endopterygota</taxon>
        <taxon>Diptera</taxon>
        <taxon>Brachycera</taxon>
        <taxon>Muscomorpha</taxon>
        <taxon>Tephritoidea</taxon>
        <taxon>Tephritidae</taxon>
        <taxon>Ceratitis</taxon>
        <taxon>Ceratitis</taxon>
    </lineage>
</organism>
<gene>
    <name evidence="1" type="ORF">CCAP1982_LOCUS21359</name>
</gene>
<dbReference type="Proteomes" id="UP000606786">
    <property type="component" value="Unassembled WGS sequence"/>
</dbReference>
<accession>A0A811VAL1</accession>
<evidence type="ECO:0000313" key="1">
    <source>
        <dbReference type="EMBL" id="CAD7013288.1"/>
    </source>
</evidence>
<keyword evidence="2" id="KW-1185">Reference proteome</keyword>
<reference evidence="1" key="1">
    <citation type="submission" date="2020-11" db="EMBL/GenBank/DDBJ databases">
        <authorList>
            <person name="Whitehead M."/>
        </authorList>
    </citation>
    <scope>NUCLEOTIDE SEQUENCE</scope>
    <source>
        <strain evidence="1">EGII</strain>
    </source>
</reference>
<protein>
    <submittedName>
        <fullName evidence="1">(Mediterranean fruit fly) hypothetical protein</fullName>
    </submittedName>
</protein>
<dbReference type="EMBL" id="CAJHJT010000056">
    <property type="protein sequence ID" value="CAD7013288.1"/>
    <property type="molecule type" value="Genomic_DNA"/>
</dbReference>
<proteinExistence type="predicted"/>
<dbReference type="AlphaFoldDB" id="A0A811VAL1"/>
<evidence type="ECO:0000313" key="2">
    <source>
        <dbReference type="Proteomes" id="UP000606786"/>
    </source>
</evidence>
<sequence>MSLDRIEILSAVLMCCNSFCGHKHIHQHTTRTPCVFAITVLSSVCARLVVTECLIVRFFMVVYSLPLGGAPLLCGTLYFV</sequence>
<comment type="caution">
    <text evidence="1">The sequence shown here is derived from an EMBL/GenBank/DDBJ whole genome shotgun (WGS) entry which is preliminary data.</text>
</comment>